<keyword evidence="10" id="KW-0408">Iron</keyword>
<feature type="transmembrane region" description="Helical" evidence="12">
    <location>
        <begin position="289"/>
        <end position="314"/>
    </location>
</feature>
<keyword evidence="6 12" id="KW-0812">Transmembrane</keyword>
<keyword evidence="4" id="KW-1003">Cell membrane</keyword>
<feature type="transmembrane region" description="Helical" evidence="12">
    <location>
        <begin position="121"/>
        <end position="142"/>
    </location>
</feature>
<evidence type="ECO:0000313" key="14">
    <source>
        <dbReference type="Proteomes" id="UP000279760"/>
    </source>
</evidence>
<feature type="transmembrane region" description="Helical" evidence="12">
    <location>
        <begin position="334"/>
        <end position="359"/>
    </location>
</feature>
<keyword evidence="3" id="KW-0813">Transport</keyword>
<evidence type="ECO:0000313" key="13">
    <source>
        <dbReference type="EMBL" id="AYV23802.1"/>
    </source>
</evidence>
<keyword evidence="5" id="KW-0349">Heme</keyword>
<feature type="transmembrane region" description="Helical" evidence="12">
    <location>
        <begin position="12"/>
        <end position="39"/>
    </location>
</feature>
<evidence type="ECO:0000256" key="6">
    <source>
        <dbReference type="ARBA" id="ARBA00022692"/>
    </source>
</evidence>
<protein>
    <submittedName>
        <fullName evidence="13">Cytochrome d ubiquinol oxidase subunit II</fullName>
    </submittedName>
</protein>
<dbReference type="GO" id="GO:0005886">
    <property type="term" value="C:plasma membrane"/>
    <property type="evidence" value="ECO:0007669"/>
    <property type="project" value="UniProtKB-SubCell"/>
</dbReference>
<keyword evidence="9 12" id="KW-1133">Transmembrane helix</keyword>
<dbReference type="GO" id="GO:0070069">
    <property type="term" value="C:cytochrome complex"/>
    <property type="evidence" value="ECO:0007669"/>
    <property type="project" value="TreeGrafter"/>
</dbReference>
<dbReference type="Proteomes" id="UP000279760">
    <property type="component" value="Chromosome 2"/>
</dbReference>
<keyword evidence="8" id="KW-0249">Electron transport</keyword>
<evidence type="ECO:0000256" key="11">
    <source>
        <dbReference type="ARBA" id="ARBA00023136"/>
    </source>
</evidence>
<dbReference type="NCBIfam" id="TIGR00203">
    <property type="entry name" value="cydB"/>
    <property type="match status" value="1"/>
</dbReference>
<evidence type="ECO:0000256" key="9">
    <source>
        <dbReference type="ARBA" id="ARBA00022989"/>
    </source>
</evidence>
<comment type="subcellular location">
    <subcellularLocation>
        <location evidence="1">Cell membrane</location>
        <topology evidence="1">Multi-pass membrane protein</topology>
    </subcellularLocation>
</comment>
<dbReference type="PANTHER" id="PTHR43141">
    <property type="entry name" value="CYTOCHROME BD2 SUBUNIT II"/>
    <property type="match status" value="1"/>
</dbReference>
<dbReference type="InterPro" id="IPR003317">
    <property type="entry name" value="Cyt-d_oxidase_su2"/>
</dbReference>
<dbReference type="RefSeq" id="WP_124941629.1">
    <property type="nucleotide sequence ID" value="NZ_CP033578.1"/>
</dbReference>
<accession>A0A3G4VJL9</accession>
<evidence type="ECO:0000256" key="12">
    <source>
        <dbReference type="SAM" id="Phobius"/>
    </source>
</evidence>
<evidence type="ECO:0000256" key="4">
    <source>
        <dbReference type="ARBA" id="ARBA00022475"/>
    </source>
</evidence>
<evidence type="ECO:0000256" key="5">
    <source>
        <dbReference type="ARBA" id="ARBA00022617"/>
    </source>
</evidence>
<dbReference type="GO" id="GO:0016682">
    <property type="term" value="F:oxidoreductase activity, acting on diphenols and related substances as donors, oxygen as acceptor"/>
    <property type="evidence" value="ECO:0007669"/>
    <property type="project" value="TreeGrafter"/>
</dbReference>
<sequence>MFDYETLRLFTWAIVGILIIGFAIADGFDMGVAALLPIAGRSNVERRIMINSIAPHWDGNQVWLITAGGAIFAIWPAVYATAFSGFYLALVLVLAALWLRPIGMDYRNKIDDPRWRRACDIALTVSGLVPPLVFGIGFGNLFVGLPFELNELLMISYKGGFWSLFTPLPIVCGVVAMAMTLLQGATFLQLKTVGELNERARSIAVWTACTALIMFVVGGVIANGQDGYIIQSLIDTNGVSNPVSKEVSVVSHNMLHNFVRYPTLFIVPLGACALLLFSALLSMAKRGGWAFLCSSLAILTIILTTGIALFPMIIPSSLEPSHSLTLWDATSSYKTLSIISVVAVVVVPVILGYTTWCYYKMFGRIDKQFIEDNSTSLY</sequence>
<feature type="transmembrane region" description="Helical" evidence="12">
    <location>
        <begin position="162"/>
        <end position="182"/>
    </location>
</feature>
<evidence type="ECO:0000256" key="3">
    <source>
        <dbReference type="ARBA" id="ARBA00022448"/>
    </source>
</evidence>
<dbReference type="GO" id="GO:0009055">
    <property type="term" value="F:electron transfer activity"/>
    <property type="evidence" value="ECO:0007669"/>
    <property type="project" value="TreeGrafter"/>
</dbReference>
<feature type="transmembrane region" description="Helical" evidence="12">
    <location>
        <begin position="84"/>
        <end position="100"/>
    </location>
</feature>
<dbReference type="GO" id="GO:0046872">
    <property type="term" value="F:metal ion binding"/>
    <property type="evidence" value="ECO:0007669"/>
    <property type="project" value="UniProtKB-KW"/>
</dbReference>
<evidence type="ECO:0000256" key="10">
    <source>
        <dbReference type="ARBA" id="ARBA00023004"/>
    </source>
</evidence>
<reference evidence="13 14" key="1">
    <citation type="submission" date="2018-11" db="EMBL/GenBank/DDBJ databases">
        <title>Complete Genome Sequence of Vbrio mediterranei 117-T6: a Potential Pathogen Bacteria Isolated from the Conchocelis of Pyropia.</title>
        <authorList>
            <person name="Liu Q."/>
        </authorList>
    </citation>
    <scope>NUCLEOTIDE SEQUENCE [LARGE SCALE GENOMIC DNA]</scope>
    <source>
        <strain evidence="13 14">117-T6</strain>
    </source>
</reference>
<dbReference type="GO" id="GO:0019646">
    <property type="term" value="P:aerobic electron transport chain"/>
    <property type="evidence" value="ECO:0007669"/>
    <property type="project" value="TreeGrafter"/>
</dbReference>
<evidence type="ECO:0000256" key="1">
    <source>
        <dbReference type="ARBA" id="ARBA00004651"/>
    </source>
</evidence>
<gene>
    <name evidence="13" type="primary">cydB</name>
    <name evidence="13" type="ORF">ECB94_21220</name>
</gene>
<evidence type="ECO:0000256" key="2">
    <source>
        <dbReference type="ARBA" id="ARBA00007543"/>
    </source>
</evidence>
<dbReference type="Pfam" id="PF02322">
    <property type="entry name" value="Cyt_bd_oxida_II"/>
    <property type="match status" value="1"/>
</dbReference>
<evidence type="ECO:0000256" key="8">
    <source>
        <dbReference type="ARBA" id="ARBA00022982"/>
    </source>
</evidence>
<keyword evidence="11 12" id="KW-0472">Membrane</keyword>
<organism evidence="13 14">
    <name type="scientific">Vibrio mediterranei</name>
    <dbReference type="NCBI Taxonomy" id="689"/>
    <lineage>
        <taxon>Bacteria</taxon>
        <taxon>Pseudomonadati</taxon>
        <taxon>Pseudomonadota</taxon>
        <taxon>Gammaproteobacteria</taxon>
        <taxon>Vibrionales</taxon>
        <taxon>Vibrionaceae</taxon>
        <taxon>Vibrio</taxon>
    </lineage>
</organism>
<feature type="transmembrane region" description="Helical" evidence="12">
    <location>
        <begin position="203"/>
        <end position="222"/>
    </location>
</feature>
<keyword evidence="7" id="KW-0479">Metal-binding</keyword>
<comment type="similarity">
    <text evidence="2">Belongs to the cytochrome ubiquinol oxidase subunit 2 family.</text>
</comment>
<dbReference type="AlphaFoldDB" id="A0A3G4VJL9"/>
<name>A0A3G4VJL9_9VIBR</name>
<proteinExistence type="inferred from homology"/>
<feature type="transmembrane region" description="Helical" evidence="12">
    <location>
        <begin position="261"/>
        <end position="282"/>
    </location>
</feature>
<dbReference type="PANTHER" id="PTHR43141:SF5">
    <property type="entry name" value="CYTOCHROME BD-I UBIQUINOL OXIDASE SUBUNIT 2"/>
    <property type="match status" value="1"/>
</dbReference>
<evidence type="ECO:0000256" key="7">
    <source>
        <dbReference type="ARBA" id="ARBA00022723"/>
    </source>
</evidence>
<dbReference type="PIRSF" id="PIRSF000267">
    <property type="entry name" value="Cyt_oxidse_sub2"/>
    <property type="match status" value="1"/>
</dbReference>
<dbReference type="EMBL" id="CP033578">
    <property type="protein sequence ID" value="AYV23802.1"/>
    <property type="molecule type" value="Genomic_DNA"/>
</dbReference>